<protein>
    <submittedName>
        <fullName evidence="2">Uncharacterized protein</fullName>
    </submittedName>
</protein>
<evidence type="ECO:0000256" key="1">
    <source>
        <dbReference type="SAM" id="Phobius"/>
    </source>
</evidence>
<sequence>MFSVNHGYLQLNCCQYKHYQQQQGNSSLWSRLDTGQLRRRRGDEGWHPSSCACCASAVLRLLPLPVPLCLAALASIASCLISLMGFVLLYPKLVTVPRVLPNASSSSSSIFFFPFKGCFTIVDSLPSLKLDN</sequence>
<organism evidence="2">
    <name type="scientific">Manihot esculenta</name>
    <name type="common">Cassava</name>
    <name type="synonym">Jatropha manihot</name>
    <dbReference type="NCBI Taxonomy" id="3983"/>
    <lineage>
        <taxon>Eukaryota</taxon>
        <taxon>Viridiplantae</taxon>
        <taxon>Streptophyta</taxon>
        <taxon>Embryophyta</taxon>
        <taxon>Tracheophyta</taxon>
        <taxon>Spermatophyta</taxon>
        <taxon>Magnoliopsida</taxon>
        <taxon>eudicotyledons</taxon>
        <taxon>Gunneridae</taxon>
        <taxon>Pentapetalae</taxon>
        <taxon>rosids</taxon>
        <taxon>fabids</taxon>
        <taxon>Malpighiales</taxon>
        <taxon>Euphorbiaceae</taxon>
        <taxon>Crotonoideae</taxon>
        <taxon>Manihoteae</taxon>
        <taxon>Manihot</taxon>
    </lineage>
</organism>
<gene>
    <name evidence="2" type="ORF">MANES_08G166300</name>
</gene>
<accession>A0A2C9VIY2</accession>
<keyword evidence="1" id="KW-0812">Transmembrane</keyword>
<proteinExistence type="predicted"/>
<name>A0A2C9VIY2_MANES</name>
<dbReference type="EMBL" id="CM004394">
    <property type="protein sequence ID" value="OAY44620.1"/>
    <property type="molecule type" value="Genomic_DNA"/>
</dbReference>
<dbReference type="AlphaFoldDB" id="A0A2C9VIY2"/>
<keyword evidence="1" id="KW-0472">Membrane</keyword>
<evidence type="ECO:0000313" key="2">
    <source>
        <dbReference type="EMBL" id="OAY44620.1"/>
    </source>
</evidence>
<reference evidence="2" key="1">
    <citation type="submission" date="2016-02" db="EMBL/GenBank/DDBJ databases">
        <title>WGS assembly of Manihot esculenta.</title>
        <authorList>
            <person name="Bredeson J.V."/>
            <person name="Prochnik S.E."/>
            <person name="Lyons J.B."/>
            <person name="Schmutz J."/>
            <person name="Grimwood J."/>
            <person name="Vrebalov J."/>
            <person name="Bart R.S."/>
            <person name="Amuge T."/>
            <person name="Ferguson M.E."/>
            <person name="Green R."/>
            <person name="Putnam N."/>
            <person name="Stites J."/>
            <person name="Rounsley S."/>
            <person name="Rokhsar D.S."/>
        </authorList>
    </citation>
    <scope>NUCLEOTIDE SEQUENCE [LARGE SCALE GENOMIC DNA]</scope>
    <source>
        <tissue evidence="2">Leaf</tissue>
    </source>
</reference>
<keyword evidence="1" id="KW-1133">Transmembrane helix</keyword>
<feature type="transmembrane region" description="Helical" evidence="1">
    <location>
        <begin position="68"/>
        <end position="90"/>
    </location>
</feature>